<organism evidence="2 3">
    <name type="scientific">Metapseudomonas otitidis</name>
    <dbReference type="NCBI Taxonomy" id="319939"/>
    <lineage>
        <taxon>Bacteria</taxon>
        <taxon>Pseudomonadati</taxon>
        <taxon>Pseudomonadota</taxon>
        <taxon>Gammaproteobacteria</taxon>
        <taxon>Pseudomonadales</taxon>
        <taxon>Pseudomonadaceae</taxon>
        <taxon>Metapseudomonas</taxon>
    </lineage>
</organism>
<gene>
    <name evidence="2" type="ORF">R0G64_27770</name>
</gene>
<feature type="transmembrane region" description="Helical" evidence="1">
    <location>
        <begin position="12"/>
        <end position="33"/>
    </location>
</feature>
<evidence type="ECO:0000313" key="2">
    <source>
        <dbReference type="EMBL" id="MDV3443216.1"/>
    </source>
</evidence>
<reference evidence="2 3" key="1">
    <citation type="submission" date="2023-10" db="EMBL/GenBank/DDBJ databases">
        <title>Pseudomonas otitidis isolated from a paediatric patient with cystic fibrosis in Chile.</title>
        <authorList>
            <person name="Amsteins-Romero L."/>
            <person name="Opazo-Capurro A."/>
            <person name="Matus-Kohler M."/>
            <person name="Gonzalez-Rocha G."/>
        </authorList>
    </citation>
    <scope>NUCLEOTIDE SEQUENCE [LARGE SCALE GENOMIC DNA]</scope>
    <source>
        <strain evidence="2 3">P-714</strain>
    </source>
</reference>
<keyword evidence="3" id="KW-1185">Reference proteome</keyword>
<protein>
    <submittedName>
        <fullName evidence="2">Uncharacterized protein</fullName>
    </submittedName>
</protein>
<dbReference type="RefSeq" id="WP_317234578.1">
    <property type="nucleotide sequence ID" value="NZ_JAWJUL010000168.1"/>
</dbReference>
<name>A0ABU3XZ84_9GAMM</name>
<comment type="caution">
    <text evidence="2">The sequence shown here is derived from an EMBL/GenBank/DDBJ whole genome shotgun (WGS) entry which is preliminary data.</text>
</comment>
<keyword evidence="1" id="KW-0812">Transmembrane</keyword>
<dbReference type="EMBL" id="JAWJUL010000168">
    <property type="protein sequence ID" value="MDV3443216.1"/>
    <property type="molecule type" value="Genomic_DNA"/>
</dbReference>
<evidence type="ECO:0000313" key="3">
    <source>
        <dbReference type="Proteomes" id="UP001273935"/>
    </source>
</evidence>
<keyword evidence="1" id="KW-1133">Transmembrane helix</keyword>
<keyword evidence="1" id="KW-0472">Membrane</keyword>
<evidence type="ECO:0000256" key="1">
    <source>
        <dbReference type="SAM" id="Phobius"/>
    </source>
</evidence>
<sequence>MTALKRFFSELLFLAGYACSLGLFFYGLFRFSFWIVDLANSYPEAFAVGAFVPAFLAMCFPGFRAFLMAPFKGEGGDAQH</sequence>
<accession>A0ABU3XZ84</accession>
<feature type="transmembrane region" description="Helical" evidence="1">
    <location>
        <begin position="45"/>
        <end position="63"/>
    </location>
</feature>
<proteinExistence type="predicted"/>
<dbReference type="Proteomes" id="UP001273935">
    <property type="component" value="Unassembled WGS sequence"/>
</dbReference>